<evidence type="ECO:0000256" key="4">
    <source>
        <dbReference type="ARBA" id="ARBA00022884"/>
    </source>
</evidence>
<keyword evidence="2 5" id="KW-0678">Repressor</keyword>
<dbReference type="KEGG" id="pste:PSTEL_25015"/>
<dbReference type="GO" id="GO:1902208">
    <property type="term" value="P:regulation of bacterial-type flagellum assembly"/>
    <property type="evidence" value="ECO:0007669"/>
    <property type="project" value="UniProtKB-UniRule"/>
</dbReference>
<dbReference type="Pfam" id="PF02599">
    <property type="entry name" value="CsrA"/>
    <property type="match status" value="1"/>
</dbReference>
<keyword evidence="7" id="KW-1185">Reference proteome</keyword>
<evidence type="ECO:0000313" key="6">
    <source>
        <dbReference type="EMBL" id="AIQ65883.1"/>
    </source>
</evidence>
<dbReference type="GO" id="GO:0006402">
    <property type="term" value="P:mRNA catabolic process"/>
    <property type="evidence" value="ECO:0007669"/>
    <property type="project" value="InterPro"/>
</dbReference>
<dbReference type="RefSeq" id="WP_038699284.1">
    <property type="nucleotide sequence ID" value="NZ_CP009286.1"/>
</dbReference>
<comment type="function">
    <text evidence="5">A translational regulator that binds mRNA to regulate translation initiation and/or mRNA stability. Usually binds in the 5'-UTR at or near the Shine-Dalgarno sequence preventing ribosome-binding, thus repressing translation. Its main target seems to be the major flagellin gene, while its function is anatagonized by FliW.</text>
</comment>
<protein>
    <recommendedName>
        <fullName evidence="5">Translational regulator CsrA</fullName>
    </recommendedName>
</protein>
<dbReference type="EMBL" id="CP009286">
    <property type="protein sequence ID" value="AIQ65883.1"/>
    <property type="molecule type" value="Genomic_DNA"/>
</dbReference>
<dbReference type="STRING" id="169760.PSTEL_25015"/>
<dbReference type="PANTHER" id="PTHR34984">
    <property type="entry name" value="CARBON STORAGE REGULATOR"/>
    <property type="match status" value="1"/>
</dbReference>
<accession>A0A089M346</accession>
<dbReference type="InterPro" id="IPR036107">
    <property type="entry name" value="CsrA_sf"/>
</dbReference>
<dbReference type="SUPFAM" id="SSF117130">
    <property type="entry name" value="CsrA-like"/>
    <property type="match status" value="1"/>
</dbReference>
<keyword evidence="3 5" id="KW-0810">Translation regulation</keyword>
<dbReference type="Proteomes" id="UP000029507">
    <property type="component" value="Chromosome"/>
</dbReference>
<dbReference type="NCBIfam" id="TIGR00202">
    <property type="entry name" value="csrA"/>
    <property type="match status" value="1"/>
</dbReference>
<keyword evidence="5" id="KW-1005">Bacterial flagellum biogenesis</keyword>
<comment type="subunit">
    <text evidence="5">Homodimer; the beta-strands of each monomer intercalate to form a hydrophobic core, while the alpha-helices form wings that extend away from the core.</text>
</comment>
<sequence length="80" mass="9064">MLVLRRKIGESVVIGNNIQVQILGIEGDQIKLGFVAPKDVQVLRQELYQEIVAENMAAKEQTGQLQQEQILNLLKNYRST</sequence>
<dbReference type="AlphaFoldDB" id="A0A089M346"/>
<evidence type="ECO:0000256" key="2">
    <source>
        <dbReference type="ARBA" id="ARBA00022491"/>
    </source>
</evidence>
<dbReference type="InterPro" id="IPR003751">
    <property type="entry name" value="CsrA"/>
</dbReference>
<comment type="similarity">
    <text evidence="5">Belongs to the CsrA/RsmA family.</text>
</comment>
<dbReference type="GO" id="GO:0006109">
    <property type="term" value="P:regulation of carbohydrate metabolic process"/>
    <property type="evidence" value="ECO:0007669"/>
    <property type="project" value="InterPro"/>
</dbReference>
<reference evidence="6 7" key="1">
    <citation type="submission" date="2014-08" db="EMBL/GenBank/DDBJ databases">
        <title>Comparative genomics of the Paenibacillus odorifer group.</title>
        <authorList>
            <person name="den Bakker H.C."/>
            <person name="Tsai Y.-C."/>
            <person name="Martin N."/>
            <person name="Korlach J."/>
            <person name="Wiedmann M."/>
        </authorList>
    </citation>
    <scope>NUCLEOTIDE SEQUENCE [LARGE SCALE GENOMIC DNA]</scope>
    <source>
        <strain evidence="6 7">DSM 14472</strain>
    </source>
</reference>
<name>A0A089M346_9BACL</name>
<dbReference type="GO" id="GO:0044781">
    <property type="term" value="P:bacterial-type flagellum organization"/>
    <property type="evidence" value="ECO:0007669"/>
    <property type="project" value="UniProtKB-KW"/>
</dbReference>
<proteinExistence type="inferred from homology"/>
<evidence type="ECO:0000256" key="1">
    <source>
        <dbReference type="ARBA" id="ARBA00022490"/>
    </source>
</evidence>
<keyword evidence="4 5" id="KW-0694">RNA-binding</keyword>
<dbReference type="GO" id="GO:0048027">
    <property type="term" value="F:mRNA 5'-UTR binding"/>
    <property type="evidence" value="ECO:0007669"/>
    <property type="project" value="UniProtKB-UniRule"/>
</dbReference>
<dbReference type="Gene3D" id="2.60.40.4380">
    <property type="entry name" value="Translational regulator CsrA"/>
    <property type="match status" value="1"/>
</dbReference>
<dbReference type="GO" id="GO:0045947">
    <property type="term" value="P:negative regulation of translational initiation"/>
    <property type="evidence" value="ECO:0007669"/>
    <property type="project" value="UniProtKB-UniRule"/>
</dbReference>
<evidence type="ECO:0000256" key="5">
    <source>
        <dbReference type="HAMAP-Rule" id="MF_00167"/>
    </source>
</evidence>
<evidence type="ECO:0000313" key="7">
    <source>
        <dbReference type="Proteomes" id="UP000029507"/>
    </source>
</evidence>
<dbReference type="OrthoDB" id="9809061at2"/>
<dbReference type="GO" id="GO:0005829">
    <property type="term" value="C:cytosol"/>
    <property type="evidence" value="ECO:0007669"/>
    <property type="project" value="TreeGrafter"/>
</dbReference>
<gene>
    <name evidence="5" type="primary">csrA</name>
    <name evidence="6" type="ORF">PSTEL_25015</name>
</gene>
<organism evidence="6 7">
    <name type="scientific">Paenibacillus stellifer</name>
    <dbReference type="NCBI Taxonomy" id="169760"/>
    <lineage>
        <taxon>Bacteria</taxon>
        <taxon>Bacillati</taxon>
        <taxon>Bacillota</taxon>
        <taxon>Bacilli</taxon>
        <taxon>Bacillales</taxon>
        <taxon>Paenibacillaceae</taxon>
        <taxon>Paenibacillus</taxon>
    </lineage>
</organism>
<evidence type="ECO:0000256" key="3">
    <source>
        <dbReference type="ARBA" id="ARBA00022845"/>
    </source>
</evidence>
<keyword evidence="1 5" id="KW-0963">Cytoplasm</keyword>
<dbReference type="HOGENOM" id="CLU_164837_0_1_9"/>
<dbReference type="HAMAP" id="MF_00167">
    <property type="entry name" value="CsrA"/>
    <property type="match status" value="1"/>
</dbReference>
<dbReference type="FunFam" id="2.60.40.4380:FF:000002">
    <property type="entry name" value="Translational regulator CsrA"/>
    <property type="match status" value="1"/>
</dbReference>
<dbReference type="NCBIfam" id="NF002469">
    <property type="entry name" value="PRK01712.1"/>
    <property type="match status" value="1"/>
</dbReference>
<comment type="subcellular location">
    <subcellularLocation>
        <location evidence="5">Cytoplasm</location>
    </subcellularLocation>
</comment>
<dbReference type="PANTHER" id="PTHR34984:SF1">
    <property type="entry name" value="CARBON STORAGE REGULATOR"/>
    <property type="match status" value="1"/>
</dbReference>